<dbReference type="Pfam" id="PF01202">
    <property type="entry name" value="SKI"/>
    <property type="match status" value="1"/>
</dbReference>
<dbReference type="NCBIfam" id="TIGR01313">
    <property type="entry name" value="therm_gnt_kin"/>
    <property type="match status" value="1"/>
</dbReference>
<dbReference type="InterPro" id="IPR013328">
    <property type="entry name" value="6PGD_dom2"/>
</dbReference>
<dbReference type="PRINTS" id="PR00076">
    <property type="entry name" value="6PGDHDRGNASE"/>
</dbReference>
<dbReference type="Pfam" id="PF03446">
    <property type="entry name" value="NAD_binding_2"/>
    <property type="match status" value="1"/>
</dbReference>
<evidence type="ECO:0000259" key="17">
    <source>
        <dbReference type="SMART" id="SM01350"/>
    </source>
</evidence>
<dbReference type="GO" id="GO:0004616">
    <property type="term" value="F:phosphogluconate dehydrogenase (decarboxylating) activity"/>
    <property type="evidence" value="ECO:0007669"/>
    <property type="project" value="UniProtKB-EC"/>
</dbReference>
<comment type="similarity">
    <text evidence="4 16">Belongs to the 6-phosphogluconate dehydrogenase family.</text>
</comment>
<protein>
    <recommendedName>
        <fullName evidence="6 16">6-phosphogluconate dehydrogenase, decarboxylating</fullName>
        <ecNumber evidence="16">1.1.1.44</ecNumber>
    </recommendedName>
</protein>
<comment type="catalytic activity">
    <reaction evidence="14">
        <text>D-gluconate + ATP = 6-phospho-D-gluconate + ADP + H(+)</text>
        <dbReference type="Rhea" id="RHEA:19433"/>
        <dbReference type="ChEBI" id="CHEBI:15378"/>
        <dbReference type="ChEBI" id="CHEBI:18391"/>
        <dbReference type="ChEBI" id="CHEBI:30616"/>
        <dbReference type="ChEBI" id="CHEBI:58759"/>
        <dbReference type="ChEBI" id="CHEBI:456216"/>
        <dbReference type="EC" id="2.7.1.12"/>
    </reaction>
</comment>
<dbReference type="Gene3D" id="1.10.1040.10">
    <property type="entry name" value="N-(1-d-carboxylethyl)-l-norvaline Dehydrogenase, domain 2"/>
    <property type="match status" value="1"/>
</dbReference>
<dbReference type="GO" id="GO:0046316">
    <property type="term" value="F:gluconokinase activity"/>
    <property type="evidence" value="ECO:0007669"/>
    <property type="project" value="UniProtKB-EC"/>
</dbReference>
<dbReference type="InterPro" id="IPR006114">
    <property type="entry name" value="6PGDH_C"/>
</dbReference>
<dbReference type="NCBIfam" id="NF006765">
    <property type="entry name" value="PRK09287.1"/>
    <property type="match status" value="1"/>
</dbReference>
<dbReference type="SUPFAM" id="SSF51735">
    <property type="entry name" value="NAD(P)-binding Rossmann-fold domains"/>
    <property type="match status" value="1"/>
</dbReference>
<evidence type="ECO:0000256" key="8">
    <source>
        <dbReference type="ARBA" id="ARBA00022741"/>
    </source>
</evidence>
<evidence type="ECO:0000256" key="12">
    <source>
        <dbReference type="ARBA" id="ARBA00023064"/>
    </source>
</evidence>
<evidence type="ECO:0000313" key="19">
    <source>
        <dbReference type="Proteomes" id="UP000619457"/>
    </source>
</evidence>
<evidence type="ECO:0000256" key="1">
    <source>
        <dbReference type="ARBA" id="ARBA00002526"/>
    </source>
</evidence>
<keyword evidence="10" id="KW-0067">ATP-binding</keyword>
<dbReference type="GO" id="GO:0005524">
    <property type="term" value="F:ATP binding"/>
    <property type="evidence" value="ECO:0007669"/>
    <property type="project" value="UniProtKB-KW"/>
</dbReference>
<dbReference type="GO" id="GO:0050661">
    <property type="term" value="F:NADP binding"/>
    <property type="evidence" value="ECO:0007669"/>
    <property type="project" value="InterPro"/>
</dbReference>
<comment type="pathway">
    <text evidence="3 16">Carbohydrate degradation; pentose phosphate pathway; D-ribulose 5-phosphate from D-glucose 6-phosphate (oxidative stage): step 3/3.</text>
</comment>
<keyword evidence="13 16" id="KW-0570">Pentose shunt</keyword>
<dbReference type="InterPro" id="IPR006001">
    <property type="entry name" value="Therm_gnt_kin"/>
</dbReference>
<dbReference type="SUPFAM" id="SSF52540">
    <property type="entry name" value="P-loop containing nucleoside triphosphate hydrolases"/>
    <property type="match status" value="1"/>
</dbReference>
<dbReference type="Gene3D" id="3.40.50.720">
    <property type="entry name" value="NAD(P)-binding Rossmann-like Domain"/>
    <property type="match status" value="1"/>
</dbReference>
<dbReference type="NCBIfam" id="TIGR00873">
    <property type="entry name" value="gnd"/>
    <property type="match status" value="1"/>
</dbReference>
<keyword evidence="19" id="KW-1185">Reference proteome</keyword>
<comment type="caution">
    <text evidence="18">The sequence shown here is derived from an EMBL/GenBank/DDBJ whole genome shotgun (WGS) entry which is preliminary data.</text>
</comment>
<comment type="function">
    <text evidence="1">Catalyzes the oxidative decarboxylation of 6-phosphogluconate to ribulose 5-phosphate and CO(2), with concomitant reduction of NADP to NADPH.</text>
</comment>
<evidence type="ECO:0000256" key="2">
    <source>
        <dbReference type="ARBA" id="ARBA00004761"/>
    </source>
</evidence>
<evidence type="ECO:0000256" key="3">
    <source>
        <dbReference type="ARBA" id="ARBA00004874"/>
    </source>
</evidence>
<evidence type="ECO:0000256" key="5">
    <source>
        <dbReference type="ARBA" id="ARBA00008420"/>
    </source>
</evidence>
<evidence type="ECO:0000256" key="15">
    <source>
        <dbReference type="ARBA" id="ARBA00048640"/>
    </source>
</evidence>
<dbReference type="CDD" id="cd02021">
    <property type="entry name" value="GntK"/>
    <property type="match status" value="1"/>
</dbReference>
<dbReference type="Proteomes" id="UP000619457">
    <property type="component" value="Unassembled WGS sequence"/>
</dbReference>
<evidence type="ECO:0000313" key="18">
    <source>
        <dbReference type="EMBL" id="GGZ42406.1"/>
    </source>
</evidence>
<keyword evidence="9" id="KW-0418">Kinase</keyword>
<evidence type="ECO:0000256" key="13">
    <source>
        <dbReference type="ARBA" id="ARBA00023126"/>
    </source>
</evidence>
<evidence type="ECO:0000256" key="7">
    <source>
        <dbReference type="ARBA" id="ARBA00022679"/>
    </source>
</evidence>
<dbReference type="InterPro" id="IPR006183">
    <property type="entry name" value="Pgluconate_DH"/>
</dbReference>
<evidence type="ECO:0000256" key="9">
    <source>
        <dbReference type="ARBA" id="ARBA00022777"/>
    </source>
</evidence>
<keyword evidence="16" id="KW-0521">NADP</keyword>
<dbReference type="Gene3D" id="3.40.50.300">
    <property type="entry name" value="P-loop containing nucleotide triphosphate hydrolases"/>
    <property type="match status" value="1"/>
</dbReference>
<reference evidence="18" key="1">
    <citation type="journal article" date="2014" name="Int. J. Syst. Evol. Microbiol.">
        <title>Complete genome sequence of Corynebacterium casei LMG S-19264T (=DSM 44701T), isolated from a smear-ripened cheese.</title>
        <authorList>
            <consortium name="US DOE Joint Genome Institute (JGI-PGF)"/>
            <person name="Walter F."/>
            <person name="Albersmeier A."/>
            <person name="Kalinowski J."/>
            <person name="Ruckert C."/>
        </authorList>
    </citation>
    <scope>NUCLEOTIDE SEQUENCE</scope>
    <source>
        <strain evidence="18">KCTC 12368</strain>
    </source>
</reference>
<dbReference type="GO" id="GO:0019521">
    <property type="term" value="P:D-gluconate metabolic process"/>
    <property type="evidence" value="ECO:0007669"/>
    <property type="project" value="UniProtKB-KW"/>
</dbReference>
<sequence>MIILLMGVSGSGKTTIGRLLSDQTSLPFYDADDFHPSQNVEKMKNGIPLDDDDRKPWLETLAAEMALWEENGGAILACSALKEQYRKVLAANGALIYWFFLKGSADLISQRMAQREGHYMPASLLSSQMNTLEVPRYAEIISIEQQPEKIANDIMSKLENTKAVSSFGIIGMGVMGSSLALNMADKNIKISIYNRTLEGVEEDVAKKLVDAHPEVEGILPFDNLERFVESIAQPRKILMMIPAGAVIDQQIARLLSFVDKGDVIIDGGNSFFEDSNKRMQYLQNQNIHFLGMGISGGREGALQGPSLMPGGSKEGYELARPYLEKIAGVDTSGKPCLHYIGPQGAGHFVKMVHNSIEYGEIQVLAEIYSLMRFGIGMSSDKIVERMKIWAKDGADSYLLNATIEILSQKEGGELLLDQVQDIAGQTGTGRWAVSTAAKHGVPYAPLTAAVTARMISTHKQRRTYLAHKLPRQIGEVQVEEIIESLQEAYSMSRWVIHEIGFSLIKKVSEDEKWDLNMSAIARGWTNGSIIKSSLMEGLAEVFTESDSLFTSNAFQARLQHGAGELANVIGQGLKAGIAMPVMSAAINYYYAVSTEDSTANLVQSLRDYFGEHGCLKVGDDTGTKHLNFFRKD</sequence>
<comment type="catalytic activity">
    <reaction evidence="15 16">
        <text>6-phospho-D-gluconate + NADP(+) = D-ribulose 5-phosphate + CO2 + NADPH</text>
        <dbReference type="Rhea" id="RHEA:10116"/>
        <dbReference type="ChEBI" id="CHEBI:16526"/>
        <dbReference type="ChEBI" id="CHEBI:57783"/>
        <dbReference type="ChEBI" id="CHEBI:58121"/>
        <dbReference type="ChEBI" id="CHEBI:58349"/>
        <dbReference type="ChEBI" id="CHEBI:58759"/>
        <dbReference type="EC" id="1.1.1.44"/>
    </reaction>
</comment>
<proteinExistence type="inferred from homology"/>
<dbReference type="SMART" id="SM01350">
    <property type="entry name" value="6PGD"/>
    <property type="match status" value="1"/>
</dbReference>
<evidence type="ECO:0000256" key="6">
    <source>
        <dbReference type="ARBA" id="ARBA00018193"/>
    </source>
</evidence>
<dbReference type="InterPro" id="IPR036291">
    <property type="entry name" value="NAD(P)-bd_dom_sf"/>
</dbReference>
<evidence type="ECO:0000256" key="4">
    <source>
        <dbReference type="ARBA" id="ARBA00008419"/>
    </source>
</evidence>
<keyword evidence="11 16" id="KW-0560">Oxidoreductase</keyword>
<organism evidence="18 19">
    <name type="scientific">Echinicola pacifica</name>
    <dbReference type="NCBI Taxonomy" id="346377"/>
    <lineage>
        <taxon>Bacteria</taxon>
        <taxon>Pseudomonadati</taxon>
        <taxon>Bacteroidota</taxon>
        <taxon>Cytophagia</taxon>
        <taxon>Cytophagales</taxon>
        <taxon>Cyclobacteriaceae</taxon>
        <taxon>Echinicola</taxon>
    </lineage>
</organism>
<dbReference type="InterPro" id="IPR031322">
    <property type="entry name" value="Shikimate/glucono_kinase"/>
</dbReference>
<dbReference type="InterPro" id="IPR027417">
    <property type="entry name" value="P-loop_NTPase"/>
</dbReference>
<keyword evidence="7" id="KW-0808">Transferase</keyword>
<feature type="domain" description="6-phosphogluconate dehydrogenase C-terminal" evidence="17">
    <location>
        <begin position="346"/>
        <end position="629"/>
    </location>
</feature>
<dbReference type="Pfam" id="PF00393">
    <property type="entry name" value="6PGD"/>
    <property type="match status" value="1"/>
</dbReference>
<dbReference type="GO" id="GO:0006098">
    <property type="term" value="P:pentose-phosphate shunt"/>
    <property type="evidence" value="ECO:0007669"/>
    <property type="project" value="UniProtKB-KW"/>
</dbReference>
<dbReference type="SUPFAM" id="SSF48179">
    <property type="entry name" value="6-phosphogluconate dehydrogenase C-terminal domain-like"/>
    <property type="match status" value="1"/>
</dbReference>
<dbReference type="PANTHER" id="PTHR11811">
    <property type="entry name" value="6-PHOSPHOGLUCONATE DEHYDROGENASE"/>
    <property type="match status" value="1"/>
</dbReference>
<dbReference type="InterPro" id="IPR006115">
    <property type="entry name" value="6PGDH_NADP-bd"/>
</dbReference>
<keyword evidence="12 16" id="KW-0311">Gluconate utilization</keyword>
<gene>
    <name evidence="18" type="ORF">GCM10007049_39360</name>
</gene>
<keyword evidence="8" id="KW-0547">Nucleotide-binding</keyword>
<dbReference type="EC" id="1.1.1.44" evidence="16"/>
<dbReference type="AlphaFoldDB" id="A0A918QD85"/>
<evidence type="ECO:0000256" key="10">
    <source>
        <dbReference type="ARBA" id="ARBA00022840"/>
    </source>
</evidence>
<evidence type="ECO:0000256" key="16">
    <source>
        <dbReference type="RuleBase" id="RU000485"/>
    </source>
</evidence>
<comment type="pathway">
    <text evidence="2">Carbohydrate acid metabolism.</text>
</comment>
<dbReference type="FunFam" id="3.40.50.300:FF:000522">
    <property type="entry name" value="Gluconokinase"/>
    <property type="match status" value="1"/>
</dbReference>
<dbReference type="InterPro" id="IPR006113">
    <property type="entry name" value="6PGDH_Gnd/GntZ"/>
</dbReference>
<reference evidence="18" key="2">
    <citation type="submission" date="2020-09" db="EMBL/GenBank/DDBJ databases">
        <authorList>
            <person name="Sun Q."/>
            <person name="Kim S."/>
        </authorList>
    </citation>
    <scope>NUCLEOTIDE SEQUENCE</scope>
    <source>
        <strain evidence="18">KCTC 12368</strain>
    </source>
</reference>
<evidence type="ECO:0000256" key="11">
    <source>
        <dbReference type="ARBA" id="ARBA00023002"/>
    </source>
</evidence>
<comment type="similarity">
    <text evidence="5">Belongs to the gluconokinase GntK/GntV family.</text>
</comment>
<dbReference type="EMBL" id="BMWX01000013">
    <property type="protein sequence ID" value="GGZ42406.1"/>
    <property type="molecule type" value="Genomic_DNA"/>
</dbReference>
<accession>A0A918QD85</accession>
<evidence type="ECO:0000256" key="14">
    <source>
        <dbReference type="ARBA" id="ARBA00048090"/>
    </source>
</evidence>
<name>A0A918QD85_9BACT</name>
<dbReference type="InterPro" id="IPR008927">
    <property type="entry name" value="6-PGluconate_DH-like_C_sf"/>
</dbReference>
<dbReference type="RefSeq" id="WP_044202808.1">
    <property type="nucleotide sequence ID" value="NZ_BMWX01000013.1"/>
</dbReference>